<accession>A0A9P0P2T5</accession>
<protein>
    <submittedName>
        <fullName evidence="1">Uncharacterized protein</fullName>
    </submittedName>
</protein>
<sequence length="148" mass="16899">MGRVHSPGSIKQSWLVACVLYRHSFYRILCFSRVGLDDVFSFFFFFDGAFCVSSFCDFSENCRACFKFDDDGSPLVGTLAKIDFIQLAEFSKNIRVGLVDRYLYAGNKELLSPNCLIRSESVCVRTRVILLLQDSREVFIRDVLLDSS</sequence>
<evidence type="ECO:0000313" key="2">
    <source>
        <dbReference type="Proteomes" id="UP001152888"/>
    </source>
</evidence>
<name>A0A9P0P2T5_ACAOB</name>
<proteinExistence type="predicted"/>
<keyword evidence="2" id="KW-1185">Reference proteome</keyword>
<dbReference type="Proteomes" id="UP001152888">
    <property type="component" value="Unassembled WGS sequence"/>
</dbReference>
<dbReference type="EMBL" id="CAKOFQ010006717">
    <property type="protein sequence ID" value="CAH1964616.1"/>
    <property type="molecule type" value="Genomic_DNA"/>
</dbReference>
<gene>
    <name evidence="1" type="ORF">ACAOBT_LOCUS5906</name>
</gene>
<comment type="caution">
    <text evidence="1">The sequence shown here is derived from an EMBL/GenBank/DDBJ whole genome shotgun (WGS) entry which is preliminary data.</text>
</comment>
<organism evidence="1 2">
    <name type="scientific">Acanthoscelides obtectus</name>
    <name type="common">Bean weevil</name>
    <name type="synonym">Bruchus obtectus</name>
    <dbReference type="NCBI Taxonomy" id="200917"/>
    <lineage>
        <taxon>Eukaryota</taxon>
        <taxon>Metazoa</taxon>
        <taxon>Ecdysozoa</taxon>
        <taxon>Arthropoda</taxon>
        <taxon>Hexapoda</taxon>
        <taxon>Insecta</taxon>
        <taxon>Pterygota</taxon>
        <taxon>Neoptera</taxon>
        <taxon>Endopterygota</taxon>
        <taxon>Coleoptera</taxon>
        <taxon>Polyphaga</taxon>
        <taxon>Cucujiformia</taxon>
        <taxon>Chrysomeloidea</taxon>
        <taxon>Chrysomelidae</taxon>
        <taxon>Bruchinae</taxon>
        <taxon>Bruchini</taxon>
        <taxon>Acanthoscelides</taxon>
    </lineage>
</organism>
<dbReference type="AlphaFoldDB" id="A0A9P0P2T5"/>
<reference evidence="1" key="1">
    <citation type="submission" date="2022-03" db="EMBL/GenBank/DDBJ databases">
        <authorList>
            <person name="Sayadi A."/>
        </authorList>
    </citation>
    <scope>NUCLEOTIDE SEQUENCE</scope>
</reference>
<evidence type="ECO:0000313" key="1">
    <source>
        <dbReference type="EMBL" id="CAH1964616.1"/>
    </source>
</evidence>